<organism evidence="1 2">
    <name type="scientific">Actinomadura meridiana</name>
    <dbReference type="NCBI Taxonomy" id="559626"/>
    <lineage>
        <taxon>Bacteria</taxon>
        <taxon>Bacillati</taxon>
        <taxon>Actinomycetota</taxon>
        <taxon>Actinomycetes</taxon>
        <taxon>Streptosporangiales</taxon>
        <taxon>Thermomonosporaceae</taxon>
        <taxon>Actinomadura</taxon>
    </lineage>
</organism>
<keyword evidence="2" id="KW-1185">Reference proteome</keyword>
<accession>A0ABP8BTX4</accession>
<dbReference type="Proteomes" id="UP001501710">
    <property type="component" value="Unassembled WGS sequence"/>
</dbReference>
<reference evidence="2" key="1">
    <citation type="journal article" date="2019" name="Int. J. Syst. Evol. Microbiol.">
        <title>The Global Catalogue of Microorganisms (GCM) 10K type strain sequencing project: providing services to taxonomists for standard genome sequencing and annotation.</title>
        <authorList>
            <consortium name="The Broad Institute Genomics Platform"/>
            <consortium name="The Broad Institute Genome Sequencing Center for Infectious Disease"/>
            <person name="Wu L."/>
            <person name="Ma J."/>
        </authorList>
    </citation>
    <scope>NUCLEOTIDE SEQUENCE [LARGE SCALE GENOMIC DNA]</scope>
    <source>
        <strain evidence="2">JCM 17440</strain>
    </source>
</reference>
<dbReference type="EMBL" id="BAABAS010000004">
    <property type="protein sequence ID" value="GAA4225621.1"/>
    <property type="molecule type" value="Genomic_DNA"/>
</dbReference>
<comment type="caution">
    <text evidence="1">The sequence shown here is derived from an EMBL/GenBank/DDBJ whole genome shotgun (WGS) entry which is preliminary data.</text>
</comment>
<sequence length="120" mass="13274">MQDLKGELLPFVGASAPDLTRGAAAENFFKDVFAAQGTFHRGLLDDHREEGEKEIRQSSHRPVFRGAVRSSLEDRMADYGHRALYLRPTFTNKSDRVRVRGLDGAGALGSRGPHLPEELA</sequence>
<protein>
    <submittedName>
        <fullName evidence="1">Uncharacterized protein</fullName>
    </submittedName>
</protein>
<name>A0ABP8BTX4_9ACTN</name>
<proteinExistence type="predicted"/>
<evidence type="ECO:0000313" key="1">
    <source>
        <dbReference type="EMBL" id="GAA4225621.1"/>
    </source>
</evidence>
<gene>
    <name evidence="1" type="ORF">GCM10022254_07900</name>
</gene>
<evidence type="ECO:0000313" key="2">
    <source>
        <dbReference type="Proteomes" id="UP001501710"/>
    </source>
</evidence>